<reference evidence="1" key="2">
    <citation type="submission" date="2020-09" db="EMBL/GenBank/DDBJ databases">
        <authorList>
            <person name="Sun Q."/>
            <person name="Sedlacek I."/>
        </authorList>
    </citation>
    <scope>NUCLEOTIDE SEQUENCE</scope>
    <source>
        <strain evidence="1">CCM 7897</strain>
    </source>
</reference>
<accession>A0A917F9B5</accession>
<sequence>MTPARYRLSMTCGMGRVDRLSSPATLPAMHAPDAVARLHATLPRRETPEAVADLIAQALPEPLRGRLQPLFEARKAASLQSRFGWSSMPTLFPAPVPPERQVAKAQELALLFLGKPLPDLADMDQAEDLLSAFNMLINRPAGAGFRDDRMNREARTLHGLDLSRRRYDKLFRVARRLEARLAAFRRIEARYPLLLVSKAALAPDLTPETFGGHLPSLAFVAYYAARLKLRSEFTFGAQQKPFDDLAAALLELCLADRETRWFAIAHVFPRADVLAHLSEAEKGHLLGRWFAILAGTAEELEAVWRRSSINLATMVVKRGDDSSTWNVLAGAWNRARDHWIALVDALGMDALFDQMMPGKVMRLMAADVAAGHAWLGGGLHPDTRVWADLPKPWQVLQMEQTCTRHDIAAACARHGVDPEKSGWSAPRPRKAVAAFHPTPELVHGVSVGNPYMATLLKRMGAYSGRPMKPEVLRSLGEG</sequence>
<proteinExistence type="predicted"/>
<name>A0A917F9B5_9HYPH</name>
<keyword evidence="2" id="KW-1185">Reference proteome</keyword>
<dbReference type="EMBL" id="BMCT01000001">
    <property type="protein sequence ID" value="GGF57980.1"/>
    <property type="molecule type" value="Genomic_DNA"/>
</dbReference>
<organism evidence="1 2">
    <name type="scientific">Azorhizobium oxalatiphilum</name>
    <dbReference type="NCBI Taxonomy" id="980631"/>
    <lineage>
        <taxon>Bacteria</taxon>
        <taxon>Pseudomonadati</taxon>
        <taxon>Pseudomonadota</taxon>
        <taxon>Alphaproteobacteria</taxon>
        <taxon>Hyphomicrobiales</taxon>
        <taxon>Xanthobacteraceae</taxon>
        <taxon>Azorhizobium</taxon>
    </lineage>
</organism>
<protein>
    <submittedName>
        <fullName evidence="1">Uncharacterized protein</fullName>
    </submittedName>
</protein>
<dbReference type="Proteomes" id="UP000606044">
    <property type="component" value="Unassembled WGS sequence"/>
</dbReference>
<reference evidence="1" key="1">
    <citation type="journal article" date="2014" name="Int. J. Syst. Evol. Microbiol.">
        <title>Complete genome sequence of Corynebacterium casei LMG S-19264T (=DSM 44701T), isolated from a smear-ripened cheese.</title>
        <authorList>
            <consortium name="US DOE Joint Genome Institute (JGI-PGF)"/>
            <person name="Walter F."/>
            <person name="Albersmeier A."/>
            <person name="Kalinowski J."/>
            <person name="Ruckert C."/>
        </authorList>
    </citation>
    <scope>NUCLEOTIDE SEQUENCE</scope>
    <source>
        <strain evidence="1">CCM 7897</strain>
    </source>
</reference>
<comment type="caution">
    <text evidence="1">The sequence shown here is derived from an EMBL/GenBank/DDBJ whole genome shotgun (WGS) entry which is preliminary data.</text>
</comment>
<evidence type="ECO:0000313" key="1">
    <source>
        <dbReference type="EMBL" id="GGF57980.1"/>
    </source>
</evidence>
<gene>
    <name evidence="1" type="ORF">GCM10007301_17150</name>
</gene>
<dbReference type="AlphaFoldDB" id="A0A917F9B5"/>
<evidence type="ECO:0000313" key="2">
    <source>
        <dbReference type="Proteomes" id="UP000606044"/>
    </source>
</evidence>